<accession>A0AAU8MKJ0</accession>
<reference evidence="1" key="1">
    <citation type="submission" date="2024-06" db="EMBL/GenBank/DDBJ databases">
        <title>Intestivirid acquisition increases across infancy in a wild primate population.</title>
        <authorList>
            <person name="Schneider-Creas I.A."/>
            <person name="Moya I.L."/>
            <person name="Chiou K.L."/>
            <person name="Baniel A."/>
            <person name="Azanaw Haile A."/>
            <person name="Kebede F."/>
            <person name="Abebe B."/>
            <person name="Snyder-Mackler N."/>
            <person name="Varsani A."/>
        </authorList>
    </citation>
    <scope>NUCLEOTIDE SEQUENCE</scope>
    <source>
        <strain evidence="1">Int_RNL_2018_1252_VOL</strain>
    </source>
</reference>
<organism evidence="1">
    <name type="scientific">Geladintestivirus 5</name>
    <dbReference type="NCBI Taxonomy" id="3233137"/>
    <lineage>
        <taxon>Viruses</taxon>
        <taxon>Duplodnaviria</taxon>
        <taxon>Heunggongvirae</taxon>
        <taxon>Uroviricota</taxon>
        <taxon>Caudoviricetes</taxon>
        <taxon>Crassvirales</taxon>
    </lineage>
</organism>
<evidence type="ECO:0000313" key="1">
    <source>
        <dbReference type="EMBL" id="XCO00152.1"/>
    </source>
</evidence>
<protein>
    <submittedName>
        <fullName evidence="1">Uncharacterized protein</fullName>
    </submittedName>
</protein>
<proteinExistence type="predicted"/>
<sequence>MSLLLDFLLIGGQLIRREIKVSKIAQNKIK</sequence>
<name>A0AAU8MKJ0_9CAUD</name>
<dbReference type="EMBL" id="PP965495">
    <property type="protein sequence ID" value="XCO00152.1"/>
    <property type="molecule type" value="Genomic_DNA"/>
</dbReference>